<proteinExistence type="predicted"/>
<evidence type="ECO:0000259" key="2">
    <source>
        <dbReference type="SMART" id="SM00903"/>
    </source>
</evidence>
<gene>
    <name evidence="4" type="ORF">EA656_04300</name>
    <name evidence="3" type="ORF">EA661_08775</name>
</gene>
<dbReference type="Proteomes" id="UP000292087">
    <property type="component" value="Unassembled WGS sequence"/>
</dbReference>
<dbReference type="SUPFAM" id="SSF50475">
    <property type="entry name" value="FMN-binding split barrel"/>
    <property type="match status" value="1"/>
</dbReference>
<dbReference type="RefSeq" id="WP_130517835.1">
    <property type="nucleotide sequence ID" value="NZ_SHLZ01000003.1"/>
</dbReference>
<feature type="domain" description="Flavin reductase like" evidence="2">
    <location>
        <begin position="14"/>
        <end position="157"/>
    </location>
</feature>
<accession>A0A4V6MKY7</accession>
<dbReference type="EMBL" id="SHMF01000001">
    <property type="protein sequence ID" value="TAA37881.1"/>
    <property type="molecule type" value="Genomic_DNA"/>
</dbReference>
<evidence type="ECO:0000313" key="4">
    <source>
        <dbReference type="EMBL" id="TAA37881.1"/>
    </source>
</evidence>
<dbReference type="EMBL" id="SHMB01000003">
    <property type="protein sequence ID" value="TAA29641.1"/>
    <property type="molecule type" value="Genomic_DNA"/>
</dbReference>
<name>A0A4Q8LJP2_9GAMM</name>
<dbReference type="PANTHER" id="PTHR30466">
    <property type="entry name" value="FLAVIN REDUCTASE"/>
    <property type="match status" value="1"/>
</dbReference>
<comment type="caution">
    <text evidence="3">The sequence shown here is derived from an EMBL/GenBank/DDBJ whole genome shotgun (WGS) entry which is preliminary data.</text>
</comment>
<dbReference type="GO" id="GO:0010181">
    <property type="term" value="F:FMN binding"/>
    <property type="evidence" value="ECO:0007669"/>
    <property type="project" value="InterPro"/>
</dbReference>
<evidence type="ECO:0000313" key="3">
    <source>
        <dbReference type="EMBL" id="TAA29641.1"/>
    </source>
</evidence>
<dbReference type="InterPro" id="IPR012349">
    <property type="entry name" value="Split_barrel_FMN-bd"/>
</dbReference>
<dbReference type="SUPFAM" id="SSF55811">
    <property type="entry name" value="Nudix"/>
    <property type="match status" value="1"/>
</dbReference>
<dbReference type="Gene3D" id="3.90.79.10">
    <property type="entry name" value="Nucleoside Triphosphate Pyrophosphohydrolase"/>
    <property type="match status" value="1"/>
</dbReference>
<dbReference type="Pfam" id="PF01613">
    <property type="entry name" value="Flavin_Reduct"/>
    <property type="match status" value="1"/>
</dbReference>
<dbReference type="InterPro" id="IPR015797">
    <property type="entry name" value="NUDIX_hydrolase-like_dom_sf"/>
</dbReference>
<organism evidence="3 5">
    <name type="scientific">Pseudoxanthomonas winnipegensis</name>
    <dbReference type="NCBI Taxonomy" id="2480810"/>
    <lineage>
        <taxon>Bacteria</taxon>
        <taxon>Pseudomonadati</taxon>
        <taxon>Pseudomonadota</taxon>
        <taxon>Gammaproteobacteria</taxon>
        <taxon>Lysobacterales</taxon>
        <taxon>Lysobacteraceae</taxon>
        <taxon>Pseudoxanthomonas</taxon>
    </lineage>
</organism>
<accession>A0A4Q8LJP2</accession>
<dbReference type="Gene3D" id="2.30.110.10">
    <property type="entry name" value="Electron Transport, Fmn-binding Protein, Chain A"/>
    <property type="match status" value="1"/>
</dbReference>
<dbReference type="GO" id="GO:0042602">
    <property type="term" value="F:riboflavin reductase (NADPH) activity"/>
    <property type="evidence" value="ECO:0007669"/>
    <property type="project" value="TreeGrafter"/>
</dbReference>
<dbReference type="PANTHER" id="PTHR30466:SF1">
    <property type="entry name" value="FMN REDUCTASE (NADH) RUTF"/>
    <property type="match status" value="1"/>
</dbReference>
<reference evidence="5 6" key="1">
    <citation type="submission" date="2019-02" db="EMBL/GenBank/DDBJ databases">
        <title>WGS of Pseudoxanthomonas species novum from clinical isolates.</title>
        <authorList>
            <person name="Bernier A.-M."/>
            <person name="Bernard K."/>
            <person name="Vachon A."/>
        </authorList>
    </citation>
    <scope>NUCLEOTIDE SEQUENCE [LARGE SCALE GENOMIC DNA]</scope>
    <source>
        <strain evidence="4 6">NML140781</strain>
        <strain evidence="3 5">NML171202</strain>
    </source>
</reference>
<evidence type="ECO:0000313" key="6">
    <source>
        <dbReference type="Proteomes" id="UP000292087"/>
    </source>
</evidence>
<protein>
    <submittedName>
        <fullName evidence="3">Flavin reductase</fullName>
    </submittedName>
</protein>
<dbReference type="Proteomes" id="UP000291286">
    <property type="component" value="Unassembled WGS sequence"/>
</dbReference>
<evidence type="ECO:0000256" key="1">
    <source>
        <dbReference type="ARBA" id="ARBA00023002"/>
    </source>
</evidence>
<evidence type="ECO:0000313" key="5">
    <source>
        <dbReference type="Proteomes" id="UP000291286"/>
    </source>
</evidence>
<sequence length="295" mass="31840">MLQTHDPRALRDAFGAFMTGVTVVTALDAQGRPIGFTANSFASVSLDPPLLLVCLARSSRNLAAFTQGPGFAVNVLAEHQKEISNRFAQPVQDRFAGLAWRTGPHGAPLIETVAAWFDCALERVVEAGDHVILLGRVQAFEHSAANGLGYVRGSYFTPRLAEEATRTASAAPEARAVAIATREDQVLLFEDSDGQLHLPAFDIPQGEDATLASRLREATELPVVVGFVYAVCGHGHERRIVYRCELGTGVATHGVFFAPEAIPLERIGDEEMRGILQQYVGESALLPQLPTRQAD</sequence>
<dbReference type="InterPro" id="IPR050268">
    <property type="entry name" value="NADH-dep_flavin_reductase"/>
</dbReference>
<dbReference type="InterPro" id="IPR002563">
    <property type="entry name" value="Flavin_Rdtase-like_dom"/>
</dbReference>
<dbReference type="SMART" id="SM00903">
    <property type="entry name" value="Flavin_Reduct"/>
    <property type="match status" value="1"/>
</dbReference>
<keyword evidence="1" id="KW-0560">Oxidoreductase</keyword>
<dbReference type="AlphaFoldDB" id="A0A4Q8LJP2"/>